<reference evidence="5 6" key="1">
    <citation type="submission" date="2024-03" db="EMBL/GenBank/DDBJ databases">
        <title>Draft genome sequence of Pseudonocardia nematodicida JCM 31783.</title>
        <authorList>
            <person name="Butdee W."/>
            <person name="Duangmal K."/>
        </authorList>
    </citation>
    <scope>NUCLEOTIDE SEQUENCE [LARGE SCALE GENOMIC DNA]</scope>
    <source>
        <strain evidence="5 6">JCM 31783</strain>
    </source>
</reference>
<evidence type="ECO:0000256" key="3">
    <source>
        <dbReference type="ARBA" id="ARBA00023027"/>
    </source>
</evidence>
<name>A0ABV1K8Z8_9PSEU</name>
<dbReference type="PANTHER" id="PTHR24321:SF8">
    <property type="entry name" value="ESTRADIOL 17-BETA-DEHYDROGENASE 8-RELATED"/>
    <property type="match status" value="1"/>
</dbReference>
<gene>
    <name evidence="5" type="ORF">WIS52_05125</name>
</gene>
<dbReference type="Pfam" id="PF13561">
    <property type="entry name" value="adh_short_C2"/>
    <property type="match status" value="1"/>
</dbReference>
<keyword evidence="6" id="KW-1185">Reference proteome</keyword>
<keyword evidence="3" id="KW-0520">NAD</keyword>
<dbReference type="PANTHER" id="PTHR24321">
    <property type="entry name" value="DEHYDROGENASES, SHORT CHAIN"/>
    <property type="match status" value="1"/>
</dbReference>
<dbReference type="InterPro" id="IPR002347">
    <property type="entry name" value="SDR_fam"/>
</dbReference>
<evidence type="ECO:0000256" key="2">
    <source>
        <dbReference type="ARBA" id="ARBA00023002"/>
    </source>
</evidence>
<dbReference type="InterPro" id="IPR057326">
    <property type="entry name" value="KR_dom"/>
</dbReference>
<dbReference type="PRINTS" id="PR00081">
    <property type="entry name" value="GDHRDH"/>
</dbReference>
<keyword evidence="2" id="KW-0560">Oxidoreductase</keyword>
<organism evidence="5 6">
    <name type="scientific">Pseudonocardia nematodicida</name>
    <dbReference type="NCBI Taxonomy" id="1206997"/>
    <lineage>
        <taxon>Bacteria</taxon>
        <taxon>Bacillati</taxon>
        <taxon>Actinomycetota</taxon>
        <taxon>Actinomycetes</taxon>
        <taxon>Pseudonocardiales</taxon>
        <taxon>Pseudonocardiaceae</taxon>
        <taxon>Pseudonocardia</taxon>
    </lineage>
</organism>
<feature type="domain" description="Ketoreductase" evidence="4">
    <location>
        <begin position="6"/>
        <end position="186"/>
    </location>
</feature>
<evidence type="ECO:0000259" key="4">
    <source>
        <dbReference type="SMART" id="SM00822"/>
    </source>
</evidence>
<dbReference type="InterPro" id="IPR036291">
    <property type="entry name" value="NAD(P)-bd_dom_sf"/>
</dbReference>
<dbReference type="Proteomes" id="UP001494902">
    <property type="component" value="Unassembled WGS sequence"/>
</dbReference>
<sequence>MSFVDQVVIVTGAARGIGAEYAHAFAQEGARVLVADVSDGEDTAAKARSLGVDAAWVRTDVRLRSEADAMVAAALQRWGRVDVLVNNAARYAGLYRGPLESIPPQEWDDVMAVNVRGVWNTTAAVLPSMRAAGSGAIVNIASTTALKGTAHNLHYVASKGAVLAATRAIAREVGPHGIRVNCVTPGLVDNEASREGQEDTFDIRAADRARERSLARDMHPVDVVGAVLFLASEAGAFISGQQLTVDGGGIFV</sequence>
<evidence type="ECO:0000256" key="1">
    <source>
        <dbReference type="ARBA" id="ARBA00006484"/>
    </source>
</evidence>
<accession>A0ABV1K8Z8</accession>
<comment type="similarity">
    <text evidence="1">Belongs to the short-chain dehydrogenases/reductases (SDR) family.</text>
</comment>
<protein>
    <submittedName>
        <fullName evidence="5">SDR family oxidoreductase</fullName>
    </submittedName>
</protein>
<dbReference type="SMART" id="SM00822">
    <property type="entry name" value="PKS_KR"/>
    <property type="match status" value="1"/>
</dbReference>
<dbReference type="EMBL" id="JBEDNQ010000002">
    <property type="protein sequence ID" value="MEQ3549843.1"/>
    <property type="molecule type" value="Genomic_DNA"/>
</dbReference>
<comment type="caution">
    <text evidence="5">The sequence shown here is derived from an EMBL/GenBank/DDBJ whole genome shotgun (WGS) entry which is preliminary data.</text>
</comment>
<dbReference type="SUPFAM" id="SSF51735">
    <property type="entry name" value="NAD(P)-binding Rossmann-fold domains"/>
    <property type="match status" value="1"/>
</dbReference>
<dbReference type="Gene3D" id="3.40.50.720">
    <property type="entry name" value="NAD(P)-binding Rossmann-like Domain"/>
    <property type="match status" value="1"/>
</dbReference>
<dbReference type="CDD" id="cd05233">
    <property type="entry name" value="SDR_c"/>
    <property type="match status" value="1"/>
</dbReference>
<dbReference type="RefSeq" id="WP_349296938.1">
    <property type="nucleotide sequence ID" value="NZ_JBEDNQ010000002.1"/>
</dbReference>
<proteinExistence type="inferred from homology"/>
<evidence type="ECO:0000313" key="5">
    <source>
        <dbReference type="EMBL" id="MEQ3549843.1"/>
    </source>
</evidence>
<dbReference type="PRINTS" id="PR00080">
    <property type="entry name" value="SDRFAMILY"/>
</dbReference>
<evidence type="ECO:0000313" key="6">
    <source>
        <dbReference type="Proteomes" id="UP001494902"/>
    </source>
</evidence>